<feature type="region of interest" description="Disordered" evidence="1">
    <location>
        <begin position="116"/>
        <end position="168"/>
    </location>
</feature>
<name>A0A5N6KE62_MONLA</name>
<dbReference type="OrthoDB" id="5580488at2759"/>
<sequence length="168" mass="19149">MVGMASHQDESFVLRHNVEMDLERSRKKNTDISNENNNPNLCLSTKQQLTHESLENLQNLDPIIVESREPLSMEDHCRADHDHSDPTITISSTSKLAGQTVAPFLAKHIPEQYAPLGPPQSISTSRKDPNTKYCYRHRPDSKCRRTADEPTMENLQRVRRTISPSYPS</sequence>
<reference evidence="2 3" key="1">
    <citation type="submission" date="2019-06" db="EMBL/GenBank/DDBJ databases">
        <title>Genome Sequence of the Brown Rot Fungal Pathogen Monilinia laxa.</title>
        <authorList>
            <person name="De Miccolis Angelini R.M."/>
            <person name="Landi L."/>
            <person name="Abate D."/>
            <person name="Pollastro S."/>
            <person name="Romanazzi G."/>
            <person name="Faretra F."/>
        </authorList>
    </citation>
    <scope>NUCLEOTIDE SEQUENCE [LARGE SCALE GENOMIC DNA]</scope>
    <source>
        <strain evidence="2 3">Mlax316</strain>
    </source>
</reference>
<dbReference type="EMBL" id="VIGI01000004">
    <property type="protein sequence ID" value="KAB8301658.1"/>
    <property type="molecule type" value="Genomic_DNA"/>
</dbReference>
<keyword evidence="3" id="KW-1185">Reference proteome</keyword>
<gene>
    <name evidence="2" type="ORF">EYC80_003495</name>
</gene>
<comment type="caution">
    <text evidence="2">The sequence shown here is derived from an EMBL/GenBank/DDBJ whole genome shotgun (WGS) entry which is preliminary data.</text>
</comment>
<protein>
    <submittedName>
        <fullName evidence="2">Uncharacterized protein</fullName>
    </submittedName>
</protein>
<evidence type="ECO:0000313" key="2">
    <source>
        <dbReference type="EMBL" id="KAB8301658.1"/>
    </source>
</evidence>
<dbReference type="Proteomes" id="UP000326757">
    <property type="component" value="Unassembled WGS sequence"/>
</dbReference>
<accession>A0A5N6KE62</accession>
<evidence type="ECO:0000256" key="1">
    <source>
        <dbReference type="SAM" id="MobiDB-lite"/>
    </source>
</evidence>
<organism evidence="2 3">
    <name type="scientific">Monilinia laxa</name>
    <name type="common">Brown rot fungus</name>
    <name type="synonym">Sclerotinia laxa</name>
    <dbReference type="NCBI Taxonomy" id="61186"/>
    <lineage>
        <taxon>Eukaryota</taxon>
        <taxon>Fungi</taxon>
        <taxon>Dikarya</taxon>
        <taxon>Ascomycota</taxon>
        <taxon>Pezizomycotina</taxon>
        <taxon>Leotiomycetes</taxon>
        <taxon>Helotiales</taxon>
        <taxon>Sclerotiniaceae</taxon>
        <taxon>Monilinia</taxon>
    </lineage>
</organism>
<evidence type="ECO:0000313" key="3">
    <source>
        <dbReference type="Proteomes" id="UP000326757"/>
    </source>
</evidence>
<feature type="compositionally biased region" description="Basic and acidic residues" evidence="1">
    <location>
        <begin position="137"/>
        <end position="148"/>
    </location>
</feature>
<proteinExistence type="predicted"/>
<dbReference type="AlphaFoldDB" id="A0A5N6KE62"/>